<evidence type="ECO:0000313" key="2">
    <source>
        <dbReference type="EMBL" id="QLH63618.1"/>
    </source>
</evidence>
<dbReference type="NCBIfam" id="NF033517">
    <property type="entry name" value="transpos_IS66"/>
    <property type="match status" value="1"/>
</dbReference>
<dbReference type="PANTHER" id="PTHR33678:SF1">
    <property type="entry name" value="BLL1576 PROTEIN"/>
    <property type="match status" value="1"/>
</dbReference>
<reference evidence="2 3" key="1">
    <citation type="journal article" date="2014" name="Genome Announc.">
        <title>Whole-Genome Sequence of Serratia symbiotica Strain CWBI-2.3T, a Free-Living Symbiont of the Black Bean Aphid Aphis fabae.</title>
        <authorList>
            <person name="Foray V."/>
            <person name="Grigorescu A.S."/>
            <person name="Sabri A."/>
            <person name="Haubruge E."/>
            <person name="Lognay G."/>
            <person name="Francis F."/>
            <person name="Fauconnier M.L."/>
            <person name="Hance T."/>
            <person name="Thonart P."/>
        </authorList>
    </citation>
    <scope>NUCLEOTIDE SEQUENCE [LARGE SCALE GENOMIC DNA]</scope>
    <source>
        <strain evidence="2">CWBI-2.3</strain>
    </source>
</reference>
<protein>
    <submittedName>
        <fullName evidence="2">IS66 family transposase</fullName>
    </submittedName>
</protein>
<dbReference type="EMBL" id="CP050855">
    <property type="protein sequence ID" value="QLH63618.1"/>
    <property type="molecule type" value="Genomic_DNA"/>
</dbReference>
<dbReference type="PANTHER" id="PTHR33678">
    <property type="entry name" value="BLL1576 PROTEIN"/>
    <property type="match status" value="1"/>
</dbReference>
<dbReference type="InterPro" id="IPR004291">
    <property type="entry name" value="Transposase_IS66_central"/>
</dbReference>
<gene>
    <name evidence="2" type="ORF">SYMBAF_12665</name>
</gene>
<dbReference type="InterPro" id="IPR052344">
    <property type="entry name" value="Transposase-related"/>
</dbReference>
<dbReference type="AlphaFoldDB" id="A0A7D5STM5"/>
<evidence type="ECO:0000313" key="3">
    <source>
        <dbReference type="Proteomes" id="UP000042738"/>
    </source>
</evidence>
<evidence type="ECO:0000259" key="1">
    <source>
        <dbReference type="Pfam" id="PF03050"/>
    </source>
</evidence>
<accession>A0A7D5STM5</accession>
<feature type="domain" description="Transposase IS66 central" evidence="1">
    <location>
        <begin position="11"/>
        <end position="150"/>
    </location>
</feature>
<dbReference type="Pfam" id="PF03050">
    <property type="entry name" value="DDE_Tnp_IS66"/>
    <property type="match status" value="1"/>
</dbReference>
<sequence length="209" mass="23949">MMLVTRRCSASGQAVDTGCWAHARRTFFELFTANPSPVAKLALDTIHELYRLERKIKHRSADKKRQWRQRYATPRLDAFHQWLLLQQAQTAPNSRLRKALDYPLKRWSALLRYLDDSHVPIDNNRMENCLRPVAVGRKNGLFAESLRAGQRMAAILNLLETAKLNGHDPSIWLRDVLPAYPPGPTIASSNHYPTPKTASVNIRQLITLF</sequence>
<dbReference type="Proteomes" id="UP000042738">
    <property type="component" value="Chromosome"/>
</dbReference>
<name>A0A7D5STM5_9GAMM</name>
<proteinExistence type="predicted"/>
<organism evidence="2 3">
    <name type="scientific">Serratia symbiotica</name>
    <dbReference type="NCBI Taxonomy" id="138074"/>
    <lineage>
        <taxon>Bacteria</taxon>
        <taxon>Pseudomonadati</taxon>
        <taxon>Pseudomonadota</taxon>
        <taxon>Gammaproteobacteria</taxon>
        <taxon>Enterobacterales</taxon>
        <taxon>Yersiniaceae</taxon>
        <taxon>Serratia</taxon>
    </lineage>
</organism>